<accession>A0A2V1P3U5</accession>
<evidence type="ECO:0000256" key="6">
    <source>
        <dbReference type="ARBA" id="ARBA00031445"/>
    </source>
</evidence>
<gene>
    <name evidence="10" type="ORF">DFK10_11520</name>
</gene>
<name>A0A2V1P3U5_9RHOB</name>
<dbReference type="RefSeq" id="WP_109389187.1">
    <property type="nucleotide sequence ID" value="NZ_QETF01000013.1"/>
</dbReference>
<dbReference type="OrthoDB" id="9789797at2"/>
<organism evidence="10 11">
    <name type="scientific">Salibaculum griseiflavum</name>
    <dbReference type="NCBI Taxonomy" id="1914409"/>
    <lineage>
        <taxon>Bacteria</taxon>
        <taxon>Pseudomonadati</taxon>
        <taxon>Pseudomonadota</taxon>
        <taxon>Alphaproteobacteria</taxon>
        <taxon>Rhodobacterales</taxon>
        <taxon>Roseobacteraceae</taxon>
        <taxon>Salibaculum</taxon>
    </lineage>
</organism>
<reference evidence="11" key="1">
    <citation type="submission" date="2018-05" db="EMBL/GenBank/DDBJ databases">
        <authorList>
            <person name="Du Z."/>
            <person name="Wang X."/>
        </authorList>
    </citation>
    <scope>NUCLEOTIDE SEQUENCE [LARGE SCALE GENOMIC DNA]</scope>
    <source>
        <strain evidence="11">WDS4C29</strain>
    </source>
</reference>
<evidence type="ECO:0000256" key="4">
    <source>
        <dbReference type="ARBA" id="ARBA00019077"/>
    </source>
</evidence>
<dbReference type="EMBL" id="QETF01000013">
    <property type="protein sequence ID" value="PWG16418.1"/>
    <property type="molecule type" value="Genomic_DNA"/>
</dbReference>
<dbReference type="PANTHER" id="PTHR42755">
    <property type="entry name" value="3-DEOXY-MANNO-OCTULOSONATE CYTIDYLYLTRANSFERASE"/>
    <property type="match status" value="1"/>
</dbReference>
<comment type="catalytic activity">
    <reaction evidence="7 8">
        <text>lipid IVA (E. coli) + CMP-3-deoxy-beta-D-manno-octulosonate = alpha-Kdo-(2-&gt;6)-lipid IVA (E. coli) + CMP + H(+)</text>
        <dbReference type="Rhea" id="RHEA:28066"/>
        <dbReference type="ChEBI" id="CHEBI:15378"/>
        <dbReference type="ChEBI" id="CHEBI:58603"/>
        <dbReference type="ChEBI" id="CHEBI:60364"/>
        <dbReference type="ChEBI" id="CHEBI:60377"/>
        <dbReference type="ChEBI" id="CHEBI:85987"/>
        <dbReference type="EC" id="2.4.99.12"/>
    </reaction>
</comment>
<comment type="function">
    <text evidence="1 8">Involved in lipopolysaccharide (LPS) biosynthesis. Catalyzes the transfer of 3-deoxy-D-manno-octulosonate (Kdo) residue(s) from CMP-Kdo to lipid IV(A), the tetraacyldisaccharide-1,4'-bisphosphate precursor of lipid A.</text>
</comment>
<proteinExistence type="inferred from homology"/>
<evidence type="ECO:0000256" key="3">
    <source>
        <dbReference type="ARBA" id="ARBA00012621"/>
    </source>
</evidence>
<feature type="domain" description="3-deoxy-D-manno-octulosonic-acid transferase N-terminal" evidence="9">
    <location>
        <begin position="4"/>
        <end position="163"/>
    </location>
</feature>
<comment type="similarity">
    <text evidence="8">Belongs to the glycosyltransferase group 1 family.</text>
</comment>
<keyword evidence="5 8" id="KW-0808">Transferase</keyword>
<dbReference type="GO" id="GO:0009244">
    <property type="term" value="P:lipopolysaccharide core region biosynthetic process"/>
    <property type="evidence" value="ECO:0007669"/>
    <property type="project" value="UniProtKB-UniRule"/>
</dbReference>
<dbReference type="Gene3D" id="3.40.50.11720">
    <property type="entry name" value="3-Deoxy-D-manno-octulosonic-acid transferase, N-terminal domain"/>
    <property type="match status" value="1"/>
</dbReference>
<dbReference type="InterPro" id="IPR038107">
    <property type="entry name" value="Glycos_transf_N_sf"/>
</dbReference>
<dbReference type="AlphaFoldDB" id="A0A2V1P3U5"/>
<keyword evidence="8" id="KW-0448">Lipopolysaccharide biosynthesis</keyword>
<keyword evidence="8" id="KW-1003">Cell membrane</keyword>
<comment type="subcellular location">
    <subcellularLocation>
        <location evidence="8">Cell membrane</location>
    </subcellularLocation>
</comment>
<evidence type="ECO:0000256" key="8">
    <source>
        <dbReference type="RuleBase" id="RU365103"/>
    </source>
</evidence>
<evidence type="ECO:0000259" key="9">
    <source>
        <dbReference type="Pfam" id="PF04413"/>
    </source>
</evidence>
<evidence type="ECO:0000256" key="1">
    <source>
        <dbReference type="ARBA" id="ARBA00003394"/>
    </source>
</evidence>
<sequence length="378" mass="40623">MTTHPLVWIGCDDASNLAAAVALARHLIGSETEMRLLLGAPHGDLDQLRLLDCPRIEATGLPADNGASVRSFLDDSAPSVVVWFGGPRPTLMNTVAKREIPAILVNTRLDQLRPRGLLVRNRILRQPLSAFARILGVDGATSSWLQKMGIPASRISVTGPLQEDADPPEHDPNELTVMAEAVGSRPAWFADAVVPGEIAQLVAAHKSASRRSHRLLMIITPRDIADGPDFVRRLSRAGLRTALRSADEPPQEDIQALVADMPGEAGLWYRIAPVSFMGGTLSGPDGPPPFPAAAVGSAVLHGPFTQPWQTQYRRLSQAGALRKVRSGSELGVALGELIGPERPATMAHAGWEEVTRSSMDYRDLSMVIEDAVLDGMVQ</sequence>
<dbReference type="Gene3D" id="3.40.50.2000">
    <property type="entry name" value="Glycogen Phosphorylase B"/>
    <property type="match status" value="1"/>
</dbReference>
<dbReference type="InterPro" id="IPR007507">
    <property type="entry name" value="Glycos_transf_N"/>
</dbReference>
<dbReference type="EC" id="2.4.99.12" evidence="3 8"/>
<dbReference type="UniPathway" id="UPA00958"/>
<dbReference type="GO" id="GO:0009245">
    <property type="term" value="P:lipid A biosynthetic process"/>
    <property type="evidence" value="ECO:0007669"/>
    <property type="project" value="TreeGrafter"/>
</dbReference>
<evidence type="ECO:0000256" key="2">
    <source>
        <dbReference type="ARBA" id="ARBA00004713"/>
    </source>
</evidence>
<dbReference type="GO" id="GO:0005886">
    <property type="term" value="C:plasma membrane"/>
    <property type="evidence" value="ECO:0007669"/>
    <property type="project" value="UniProtKB-SubCell"/>
</dbReference>
<comment type="caution">
    <text evidence="10">The sequence shown here is derived from an EMBL/GenBank/DDBJ whole genome shotgun (WGS) entry which is preliminary data.</text>
</comment>
<keyword evidence="10" id="KW-0548">Nucleotidyltransferase</keyword>
<comment type="pathway">
    <text evidence="2 8">Bacterial outer membrane biogenesis; LPS core biosynthesis.</text>
</comment>
<dbReference type="GO" id="GO:0016779">
    <property type="term" value="F:nucleotidyltransferase activity"/>
    <property type="evidence" value="ECO:0007669"/>
    <property type="project" value="UniProtKB-KW"/>
</dbReference>
<dbReference type="PANTHER" id="PTHR42755:SF1">
    <property type="entry name" value="3-DEOXY-D-MANNO-OCTULOSONIC ACID TRANSFERASE, MITOCHONDRIAL-RELATED"/>
    <property type="match status" value="1"/>
</dbReference>
<dbReference type="InterPro" id="IPR039901">
    <property type="entry name" value="Kdotransferase"/>
</dbReference>
<protein>
    <recommendedName>
        <fullName evidence="4 8">3-deoxy-D-manno-octulosonic acid transferase</fullName>
        <shortName evidence="8">Kdo transferase</shortName>
        <ecNumber evidence="3 8">2.4.99.12</ecNumber>
    </recommendedName>
    <alternativeName>
        <fullName evidence="6 8">Lipid IV(A) 3-deoxy-D-manno-octulosonic acid transferase</fullName>
    </alternativeName>
</protein>
<keyword evidence="11" id="KW-1185">Reference proteome</keyword>
<dbReference type="Pfam" id="PF04413">
    <property type="entry name" value="Glycos_transf_N"/>
    <property type="match status" value="1"/>
</dbReference>
<dbReference type="GO" id="GO:0043842">
    <property type="term" value="F:Kdo transferase activity"/>
    <property type="evidence" value="ECO:0007669"/>
    <property type="project" value="UniProtKB-EC"/>
</dbReference>
<dbReference type="Proteomes" id="UP000245293">
    <property type="component" value="Unassembled WGS sequence"/>
</dbReference>
<evidence type="ECO:0000256" key="5">
    <source>
        <dbReference type="ARBA" id="ARBA00022679"/>
    </source>
</evidence>
<evidence type="ECO:0000313" key="11">
    <source>
        <dbReference type="Proteomes" id="UP000245293"/>
    </source>
</evidence>
<evidence type="ECO:0000313" key="10">
    <source>
        <dbReference type="EMBL" id="PWG16418.1"/>
    </source>
</evidence>
<evidence type="ECO:0000256" key="7">
    <source>
        <dbReference type="ARBA" id="ARBA00049183"/>
    </source>
</evidence>
<keyword evidence="8" id="KW-0472">Membrane</keyword>